<dbReference type="SUPFAM" id="SSF54928">
    <property type="entry name" value="RNA-binding domain, RBD"/>
    <property type="match status" value="1"/>
</dbReference>
<organism evidence="2 3">
    <name type="scientific">Arachis hypogaea</name>
    <name type="common">Peanut</name>
    <dbReference type="NCBI Taxonomy" id="3818"/>
    <lineage>
        <taxon>Eukaryota</taxon>
        <taxon>Viridiplantae</taxon>
        <taxon>Streptophyta</taxon>
        <taxon>Embryophyta</taxon>
        <taxon>Tracheophyta</taxon>
        <taxon>Spermatophyta</taxon>
        <taxon>Magnoliopsida</taxon>
        <taxon>eudicotyledons</taxon>
        <taxon>Gunneridae</taxon>
        <taxon>Pentapetalae</taxon>
        <taxon>rosids</taxon>
        <taxon>fabids</taxon>
        <taxon>Fabales</taxon>
        <taxon>Fabaceae</taxon>
        <taxon>Papilionoideae</taxon>
        <taxon>50 kb inversion clade</taxon>
        <taxon>dalbergioids sensu lato</taxon>
        <taxon>Dalbergieae</taxon>
        <taxon>Pterocarpus clade</taxon>
        <taxon>Arachis</taxon>
    </lineage>
</organism>
<sequence length="348" mass="38761">MISLSFKAVCEDSSRVEKSIPPFTQQDQQQFVFRCSAAADVPLFLCLVPLLLSFTLPKRSRVSKNRMKDSVNYQIISPKDLAKSVLSSIIEFTREDVEALLNEKAKRKDRFNYKVNQRGYQSWRSNWQVTAASDNLALYDGLILQGFLTTLILVWGGRWYMKTVSELMAQLNEKSFELEVKELTEESSYAKGLGSAAAVELKALSEEVSKLMNHNERLAAELAASKNSSSQRRTSGTVQNGRRQQDSLSFGEGAKIPSVGLGTFQAENPGALAKAASTAIKTMLQKRIFGHGGVMISGLDSSVSNDELKHIFGSYGEIKEVMDLDRRVRRGQERLAQESAKEKAVEEE</sequence>
<dbReference type="InterPro" id="IPR035979">
    <property type="entry name" value="RBD_domain_sf"/>
</dbReference>
<reference evidence="2 3" key="1">
    <citation type="submission" date="2019-01" db="EMBL/GenBank/DDBJ databases">
        <title>Sequencing of cultivated peanut Arachis hypogaea provides insights into genome evolution and oil improvement.</title>
        <authorList>
            <person name="Chen X."/>
        </authorList>
    </citation>
    <scope>NUCLEOTIDE SEQUENCE [LARGE SCALE GENOMIC DNA]</scope>
    <source>
        <strain evidence="3">cv. Fuhuasheng</strain>
        <tissue evidence="2">Leaves</tissue>
    </source>
</reference>
<dbReference type="Proteomes" id="UP000289738">
    <property type="component" value="Chromosome B02"/>
</dbReference>
<evidence type="ECO:0008006" key="4">
    <source>
        <dbReference type="Google" id="ProtNLM"/>
    </source>
</evidence>
<keyword evidence="3" id="KW-1185">Reference proteome</keyword>
<evidence type="ECO:0000313" key="2">
    <source>
        <dbReference type="EMBL" id="RYR25804.1"/>
    </source>
</evidence>
<dbReference type="AlphaFoldDB" id="A0A445AHD4"/>
<evidence type="ECO:0000313" key="3">
    <source>
        <dbReference type="Proteomes" id="UP000289738"/>
    </source>
</evidence>
<feature type="compositionally biased region" description="Polar residues" evidence="1">
    <location>
        <begin position="225"/>
        <end position="248"/>
    </location>
</feature>
<feature type="region of interest" description="Disordered" evidence="1">
    <location>
        <begin position="222"/>
        <end position="249"/>
    </location>
</feature>
<comment type="caution">
    <text evidence="2">The sequence shown here is derived from an EMBL/GenBank/DDBJ whole genome shotgun (WGS) entry which is preliminary data.</text>
</comment>
<evidence type="ECO:0000256" key="1">
    <source>
        <dbReference type="SAM" id="MobiDB-lite"/>
    </source>
</evidence>
<dbReference type="EMBL" id="SDMP01000012">
    <property type="protein sequence ID" value="RYR25804.1"/>
    <property type="molecule type" value="Genomic_DNA"/>
</dbReference>
<accession>A0A445AHD4</accession>
<gene>
    <name evidence="2" type="ORF">Ahy_B02g059801</name>
</gene>
<protein>
    <recommendedName>
        <fullName evidence="4">RRM domain-containing protein</fullName>
    </recommendedName>
</protein>
<dbReference type="GO" id="GO:0003676">
    <property type="term" value="F:nucleic acid binding"/>
    <property type="evidence" value="ECO:0007669"/>
    <property type="project" value="InterPro"/>
</dbReference>
<proteinExistence type="predicted"/>
<name>A0A445AHD4_ARAHY</name>